<feature type="region of interest" description="Disordered" evidence="1">
    <location>
        <begin position="23"/>
        <end position="51"/>
    </location>
</feature>
<feature type="compositionally biased region" description="Low complexity" evidence="1">
    <location>
        <begin position="24"/>
        <end position="40"/>
    </location>
</feature>
<keyword evidence="3" id="KW-1185">Reference proteome</keyword>
<evidence type="ECO:0000256" key="1">
    <source>
        <dbReference type="SAM" id="MobiDB-lite"/>
    </source>
</evidence>
<dbReference type="InterPro" id="IPR002591">
    <property type="entry name" value="Phosphodiest/P_Trfase"/>
</dbReference>
<evidence type="ECO:0000313" key="3">
    <source>
        <dbReference type="Proteomes" id="UP000469763"/>
    </source>
</evidence>
<dbReference type="PANTHER" id="PTHR10151">
    <property type="entry name" value="ECTONUCLEOTIDE PYROPHOSPHATASE/PHOSPHODIESTERASE"/>
    <property type="match status" value="1"/>
</dbReference>
<protein>
    <submittedName>
        <fullName evidence="2">Nucleotide pyrophosphatase</fullName>
    </submittedName>
</protein>
<dbReference type="Proteomes" id="UP000469763">
    <property type="component" value="Unassembled WGS sequence"/>
</dbReference>
<proteinExistence type="predicted"/>
<dbReference type="Gene3D" id="3.40.720.10">
    <property type="entry name" value="Alkaline Phosphatase, subunit A"/>
    <property type="match status" value="1"/>
</dbReference>
<dbReference type="EMBL" id="WHZY01000020">
    <property type="protein sequence ID" value="NEG79240.1"/>
    <property type="molecule type" value="Genomic_DNA"/>
</dbReference>
<dbReference type="GO" id="GO:0016787">
    <property type="term" value="F:hydrolase activity"/>
    <property type="evidence" value="ECO:0007669"/>
    <property type="project" value="UniProtKB-ARBA"/>
</dbReference>
<dbReference type="SUPFAM" id="SSF53649">
    <property type="entry name" value="Alkaline phosphatase-like"/>
    <property type="match status" value="1"/>
</dbReference>
<name>A0A7K3TKU8_9BIFI</name>
<dbReference type="AlphaFoldDB" id="A0A7K3TKU8"/>
<evidence type="ECO:0000313" key="2">
    <source>
        <dbReference type="EMBL" id="NEG79240.1"/>
    </source>
</evidence>
<gene>
    <name evidence="2" type="ORF">GFD22_09730</name>
</gene>
<organism evidence="2 3">
    <name type="scientific">Bifidobacterium avesanii</name>
    <dbReference type="NCBI Taxonomy" id="1798157"/>
    <lineage>
        <taxon>Bacteria</taxon>
        <taxon>Bacillati</taxon>
        <taxon>Actinomycetota</taxon>
        <taxon>Actinomycetes</taxon>
        <taxon>Bifidobacteriales</taxon>
        <taxon>Bifidobacteriaceae</taxon>
        <taxon>Bifidobacterium</taxon>
    </lineage>
</organism>
<comment type="caution">
    <text evidence="2">The sequence shown here is derived from an EMBL/GenBank/DDBJ whole genome shotgun (WGS) entry which is preliminary data.</text>
</comment>
<dbReference type="PANTHER" id="PTHR10151:SF120">
    <property type="entry name" value="BIS(5'-ADENOSYL)-TRIPHOSPHATASE"/>
    <property type="match status" value="1"/>
</dbReference>
<sequence>MGIEVPDMEELLRITATAQYGDQAPATSMQSAASATSAESDAGEGPHAPRGYARHLSAVLPALTAAIGQPVPTAVHADPKRLQRELGLPDASSAIVVLVDGLGFWNLGMRLGHAPYLRSLMNEPINRRPVSTCAPSTTVAAMATFGTGTCPGLTGMTGYTQRNTQTGELAQLIAFKNAIPPLELQRQPTIFETLADRGVRITSSGLPKFADSPLTVAAFRGARYIGNERPNDRVFAAAEAARTPGLTYLYVRDADKVGHNYGWDSDRWIGTFERIDAQLALLHRSAPKGTLIVIVADHGMVSVDPDERIDIAAEPELAKDVAMVGGEPRSLMLYAADGVVDPRDIADRWRNRLGGRALVRLCDDAVRDGVYGPVDERVRPMIGDVLVQAAGAVTIVDSRIQTEKATHLPSVHGSQTLMEMDIPFLIDLI</sequence>
<dbReference type="InterPro" id="IPR017850">
    <property type="entry name" value="Alkaline_phosphatase_core_sf"/>
</dbReference>
<accession>A0A7K3TKU8</accession>
<reference evidence="2 3" key="1">
    <citation type="submission" date="2019-10" db="EMBL/GenBank/DDBJ databases">
        <title>Bifidobacterium from non-human primates.</title>
        <authorList>
            <person name="Modesto M."/>
        </authorList>
    </citation>
    <scope>NUCLEOTIDE SEQUENCE [LARGE SCALE GENOMIC DNA]</scope>
    <source>
        <strain evidence="2 3">TREC</strain>
    </source>
</reference>
<dbReference type="Pfam" id="PF01663">
    <property type="entry name" value="Phosphodiest"/>
    <property type="match status" value="1"/>
</dbReference>
<dbReference type="OrthoDB" id="9779267at2"/>